<evidence type="ECO:0000313" key="3">
    <source>
        <dbReference type="EMBL" id="WPB05262.1"/>
    </source>
</evidence>
<organism evidence="3 4">
    <name type="scientific">Cercospora beticola</name>
    <name type="common">Sugarbeet leaf spot fungus</name>
    <dbReference type="NCBI Taxonomy" id="122368"/>
    <lineage>
        <taxon>Eukaryota</taxon>
        <taxon>Fungi</taxon>
        <taxon>Dikarya</taxon>
        <taxon>Ascomycota</taxon>
        <taxon>Pezizomycotina</taxon>
        <taxon>Dothideomycetes</taxon>
        <taxon>Dothideomycetidae</taxon>
        <taxon>Mycosphaerellales</taxon>
        <taxon>Mycosphaerellaceae</taxon>
        <taxon>Cercospora</taxon>
    </lineage>
</organism>
<dbReference type="InterPro" id="IPR050281">
    <property type="entry name" value="Flavin_monoamine_oxidase"/>
</dbReference>
<accession>A0ABZ0P088</accession>
<dbReference type="Pfam" id="PF01593">
    <property type="entry name" value="Amino_oxidase"/>
    <property type="match status" value="1"/>
</dbReference>
<feature type="region of interest" description="Disordered" evidence="1">
    <location>
        <begin position="143"/>
        <end position="162"/>
    </location>
</feature>
<dbReference type="SUPFAM" id="SSF51905">
    <property type="entry name" value="FAD/NAD(P)-binding domain"/>
    <property type="match status" value="1"/>
</dbReference>
<dbReference type="PANTHER" id="PTHR10742">
    <property type="entry name" value="FLAVIN MONOAMINE OXIDASE"/>
    <property type="match status" value="1"/>
</dbReference>
<feature type="domain" description="Amine oxidase" evidence="2">
    <location>
        <begin position="39"/>
        <end position="515"/>
    </location>
</feature>
<evidence type="ECO:0000259" key="2">
    <source>
        <dbReference type="Pfam" id="PF01593"/>
    </source>
</evidence>
<dbReference type="SUPFAM" id="SSF54373">
    <property type="entry name" value="FAD-linked reductases, C-terminal domain"/>
    <property type="match status" value="1"/>
</dbReference>
<evidence type="ECO:0000256" key="1">
    <source>
        <dbReference type="SAM" id="MobiDB-lite"/>
    </source>
</evidence>
<reference evidence="3 4" key="1">
    <citation type="submission" date="2023-09" db="EMBL/GenBank/DDBJ databases">
        <title>Complete-Gapless Cercospora beticola genome.</title>
        <authorList>
            <person name="Wyatt N.A."/>
            <person name="Spanner R.E."/>
            <person name="Bolton M.D."/>
        </authorList>
    </citation>
    <scope>NUCLEOTIDE SEQUENCE [LARGE SCALE GENOMIC DNA]</scope>
    <source>
        <strain evidence="3">Cb09-40</strain>
    </source>
</reference>
<dbReference type="RefSeq" id="XP_023453584.2">
    <property type="nucleotide sequence ID" value="XM_023601435.2"/>
</dbReference>
<dbReference type="GeneID" id="35432485"/>
<evidence type="ECO:0000313" key="4">
    <source>
        <dbReference type="Proteomes" id="UP001302367"/>
    </source>
</evidence>
<dbReference type="Proteomes" id="UP001302367">
    <property type="component" value="Chromosome 6"/>
</dbReference>
<sequence length="543" mass="60764">MDAEGPWFDGVAYLQEKEPDERFVAAAKSKTIGILGGGMSGLMTSHLLESVGFHNWKIIEASQRIGGRVHTSYLNGTKPSDYQYQEMGPMRFPVSITYDDPAETIQINDHRMVFQLADELNKQNGNKSEYAVNFIPWIQSAANDPSSTSRRRPDGTVPGTAEVATNPAYSTNANSSYSNATAVTEAGAAYDEWMGLDREAFRAIATNVYQAHKWSVENGYFHFSEAGYLNYALGLDANITDQVDDIADTDAAWAYDSVYFSATEWRTIDQGLSRLPHAFTPAVEGRIQYNTTVQGLSWNSETKKMSVQYRNKDLFSPTPESQEFDYIVVAVPFSKVRLWRLPSYTNLLTRAIARLNYDPSCKVALHYKTRFWEHLENPIIGGCGSTNIPQISSICYPSYKINSTGPGVILGSYISGTGARSVGSMTEEQHVAHVQRAMVEVHGKIAAEQWTGNYDRICWEHEEFQAGAWCGPIVGQQDLYLPAYFHTEKHTVFVGEHTSYTHAWIFSALDSAVRGTTQLLLDMGLVDEAKEIVNFWMARWIDL</sequence>
<name>A0ABZ0P088_CERBT</name>
<dbReference type="InterPro" id="IPR002937">
    <property type="entry name" value="Amino_oxidase"/>
</dbReference>
<gene>
    <name evidence="3" type="ORF">RHO25_009914</name>
</gene>
<dbReference type="EMBL" id="CP134189">
    <property type="protein sequence ID" value="WPB05262.1"/>
    <property type="molecule type" value="Genomic_DNA"/>
</dbReference>
<proteinExistence type="predicted"/>
<dbReference type="PANTHER" id="PTHR10742:SF382">
    <property type="entry name" value="AMINE OXIDASE DOMAIN-CONTAINING PROTEIN"/>
    <property type="match status" value="1"/>
</dbReference>
<protein>
    <recommendedName>
        <fullName evidence="2">Amine oxidase domain-containing protein</fullName>
    </recommendedName>
</protein>
<dbReference type="InterPro" id="IPR036188">
    <property type="entry name" value="FAD/NAD-bd_sf"/>
</dbReference>
<dbReference type="Gene3D" id="1.20.1440.240">
    <property type="match status" value="1"/>
</dbReference>
<dbReference type="Gene3D" id="3.50.50.60">
    <property type="entry name" value="FAD/NAD(P)-binding domain"/>
    <property type="match status" value="1"/>
</dbReference>
<dbReference type="Gene3D" id="3.90.660.10">
    <property type="match status" value="1"/>
</dbReference>
<keyword evidence="4" id="KW-1185">Reference proteome</keyword>